<dbReference type="InterPro" id="IPR036192">
    <property type="entry name" value="Cell_div_ZapA-like_sf"/>
</dbReference>
<evidence type="ECO:0008006" key="3">
    <source>
        <dbReference type="Google" id="ProtNLM"/>
    </source>
</evidence>
<sequence>MANLNRYKFTFGEKQLTLTTEHDNLFMEEIERIAQEKYQAIKEKMPTADPETLALLLAINALSVQLTREMAFEQKEQELASVKEKVLKKNVTLIDLDELEDKV</sequence>
<dbReference type="PATRIC" id="fig|1214179.4.peg.195"/>
<accession>A0A075SP03</accession>
<dbReference type="GeneID" id="8154456"/>
<dbReference type="SUPFAM" id="SSF102829">
    <property type="entry name" value="Cell division protein ZapA-like"/>
    <property type="match status" value="1"/>
</dbReference>
<dbReference type="EMBL" id="CP008921">
    <property type="protein sequence ID" value="AIG42740.1"/>
    <property type="molecule type" value="Genomic_DNA"/>
</dbReference>
<dbReference type="AlphaFoldDB" id="A0A075SP03"/>
<dbReference type="Proteomes" id="UP000028185">
    <property type="component" value="Chromosome"/>
</dbReference>
<dbReference type="RefSeq" id="WP_002935948.1">
    <property type="nucleotide sequence ID" value="NZ_ALLE01000025.1"/>
</dbReference>
<organism evidence="1 2">
    <name type="scientific">Streptococcus suis 6407</name>
    <dbReference type="NCBI Taxonomy" id="1214179"/>
    <lineage>
        <taxon>Bacteria</taxon>
        <taxon>Bacillati</taxon>
        <taxon>Bacillota</taxon>
        <taxon>Bacilli</taxon>
        <taxon>Lactobacillales</taxon>
        <taxon>Streptococcaceae</taxon>
        <taxon>Streptococcus</taxon>
    </lineage>
</organism>
<protein>
    <recommendedName>
        <fullName evidence="3">Cell division protein ZapA</fullName>
    </recommendedName>
</protein>
<evidence type="ECO:0000313" key="1">
    <source>
        <dbReference type="EMBL" id="AIG42740.1"/>
    </source>
</evidence>
<reference evidence="1 2" key="1">
    <citation type="journal article" date="2014" name="Genome Announc.">
        <title>Whole-Genome Sequence of Streptococcus suis Serotype 4 Reference Strain 6407.</title>
        <authorList>
            <person name="Wang K."/>
            <person name="Chen J."/>
            <person name="Yao H."/>
            <person name="Lu C."/>
        </authorList>
    </citation>
    <scope>NUCLEOTIDE SEQUENCE [LARGE SCALE GENOMIC DNA]</scope>
    <source>
        <strain evidence="1">6407</strain>
    </source>
</reference>
<name>A0A075SP03_STRSU</name>
<dbReference type="SMR" id="A0A075SP03"/>
<evidence type="ECO:0000313" key="2">
    <source>
        <dbReference type="Proteomes" id="UP000028185"/>
    </source>
</evidence>
<dbReference type="HOGENOM" id="CLU_180117_0_0_9"/>
<proteinExistence type="predicted"/>
<gene>
    <name evidence="1" type="ORF">ID09_01130</name>
</gene>